<protein>
    <recommendedName>
        <fullName evidence="3">Calpastatin</fullName>
    </recommendedName>
</protein>
<comment type="caution">
    <text evidence="1">The sequence shown here is derived from an EMBL/GenBank/DDBJ whole genome shotgun (WGS) entry which is preliminary data.</text>
</comment>
<reference evidence="1 2" key="1">
    <citation type="journal article" date="2014" name="Int. J. Syst. Evol. Microbiol.">
        <title>Complete genome sequence of Corynebacterium casei LMG S-19264T (=DSM 44701T), isolated from a smear-ripened cheese.</title>
        <authorList>
            <consortium name="US DOE Joint Genome Institute (JGI-PGF)"/>
            <person name="Walter F."/>
            <person name="Albersmeier A."/>
            <person name="Kalinowski J."/>
            <person name="Ruckert C."/>
        </authorList>
    </citation>
    <scope>NUCLEOTIDE SEQUENCE [LARGE SCALE GENOMIC DNA]</scope>
    <source>
        <strain evidence="1 2">CGMCC 1.15358</strain>
    </source>
</reference>
<evidence type="ECO:0000313" key="1">
    <source>
        <dbReference type="EMBL" id="GGD30391.1"/>
    </source>
</evidence>
<dbReference type="PIRSF" id="PIRSF008546">
    <property type="entry name" value="UCP008546"/>
    <property type="match status" value="1"/>
</dbReference>
<evidence type="ECO:0008006" key="3">
    <source>
        <dbReference type="Google" id="ProtNLM"/>
    </source>
</evidence>
<sequence>MSNLARFVEAQKGVYPAALAELRAGQKRSHWMWFIFPQIAGLGRSETARFYAIADRREARAYLDHEILAPRLRECCEAVLAWVGNRSASAILGPVDAMKLQSSMTLFAETADDPAPFIAVLDGYYGGERDLQTLQLLT</sequence>
<proteinExistence type="predicted"/>
<dbReference type="OrthoDB" id="9801870at2"/>
<organism evidence="1 2">
    <name type="scientific">Croceicoccus pelagius</name>
    <dbReference type="NCBI Taxonomy" id="1703341"/>
    <lineage>
        <taxon>Bacteria</taxon>
        <taxon>Pseudomonadati</taxon>
        <taxon>Pseudomonadota</taxon>
        <taxon>Alphaproteobacteria</taxon>
        <taxon>Sphingomonadales</taxon>
        <taxon>Erythrobacteraceae</taxon>
        <taxon>Croceicoccus</taxon>
    </lineage>
</organism>
<accession>A0A917DEB9</accession>
<name>A0A917DEB9_9SPHN</name>
<evidence type="ECO:0000313" key="2">
    <source>
        <dbReference type="Proteomes" id="UP000598997"/>
    </source>
</evidence>
<dbReference type="SUPFAM" id="SSF140736">
    <property type="entry name" value="Rv1873-like"/>
    <property type="match status" value="1"/>
</dbReference>
<keyword evidence="2" id="KW-1185">Reference proteome</keyword>
<dbReference type="InterPro" id="IPR014937">
    <property type="entry name" value="DUF1810"/>
</dbReference>
<dbReference type="AlphaFoldDB" id="A0A917DEB9"/>
<dbReference type="Proteomes" id="UP000598997">
    <property type="component" value="Unassembled WGS sequence"/>
</dbReference>
<gene>
    <name evidence="1" type="ORF">GCM10010989_00580</name>
</gene>
<dbReference type="Gene3D" id="1.25.40.380">
    <property type="entry name" value="Protein of unknown function DUF1810"/>
    <property type="match status" value="1"/>
</dbReference>
<dbReference type="InterPro" id="IPR036287">
    <property type="entry name" value="Rv1873-like_sf"/>
</dbReference>
<dbReference type="RefSeq" id="WP_066765964.1">
    <property type="nucleotide sequence ID" value="NZ_BMIO01000001.1"/>
</dbReference>
<dbReference type="Pfam" id="PF08837">
    <property type="entry name" value="DUF1810"/>
    <property type="match status" value="1"/>
</dbReference>
<dbReference type="EMBL" id="BMIO01000001">
    <property type="protein sequence ID" value="GGD30391.1"/>
    <property type="molecule type" value="Genomic_DNA"/>
</dbReference>